<evidence type="ECO:0000313" key="6">
    <source>
        <dbReference type="Proteomes" id="UP000009022"/>
    </source>
</evidence>
<dbReference type="GO" id="GO:0000445">
    <property type="term" value="C:THO complex part of transcription export complex"/>
    <property type="evidence" value="ECO:0000318"/>
    <property type="project" value="GO_Central"/>
</dbReference>
<evidence type="ECO:0000256" key="3">
    <source>
        <dbReference type="ARBA" id="ARBA00046343"/>
    </source>
</evidence>
<accession>B3RNZ7</accession>
<dbReference type="PRINTS" id="PR00320">
    <property type="entry name" value="GPROTEINBRPT"/>
</dbReference>
<feature type="repeat" description="WD" evidence="4">
    <location>
        <begin position="78"/>
        <end position="120"/>
    </location>
</feature>
<dbReference type="InParanoid" id="B3RNZ7"/>
<dbReference type="GO" id="GO:0006406">
    <property type="term" value="P:mRNA export from nucleus"/>
    <property type="evidence" value="ECO:0000318"/>
    <property type="project" value="GO_Central"/>
</dbReference>
<dbReference type="FunFam" id="2.130.10.10:FF:000300">
    <property type="entry name" value="THO complex subunit 3"/>
    <property type="match status" value="1"/>
</dbReference>
<dbReference type="InterPro" id="IPR020472">
    <property type="entry name" value="WD40_PAC1"/>
</dbReference>
<dbReference type="STRING" id="10228.B3RNZ7"/>
<dbReference type="CTD" id="6750595"/>
<keyword evidence="6" id="KW-1185">Reference proteome</keyword>
<evidence type="ECO:0000256" key="1">
    <source>
        <dbReference type="ARBA" id="ARBA00022574"/>
    </source>
</evidence>
<dbReference type="HOGENOM" id="CLU_045202_0_0_1"/>
<keyword evidence="2" id="KW-0677">Repeat</keyword>
<dbReference type="RefSeq" id="XP_002109937.1">
    <property type="nucleotide sequence ID" value="XM_002109901.1"/>
</dbReference>
<keyword evidence="1 4" id="KW-0853">WD repeat</keyword>
<dbReference type="OMA" id="WNADGRH"/>
<dbReference type="PROSITE" id="PS50082">
    <property type="entry name" value="WD_REPEATS_2"/>
    <property type="match status" value="3"/>
</dbReference>
<gene>
    <name evidence="5" type="ORF">TRIADDRAFT_20906</name>
</gene>
<dbReference type="InterPro" id="IPR001680">
    <property type="entry name" value="WD40_rpt"/>
</dbReference>
<sequence length="331" mass="37203">MELLNSNSRELEEHWVDLKRQREYFARHNGRLEVQGHEAKVHAVGWSCCGTRLATGSFDRTVSIYNVDNETAKVVANCKGHDESVDQLCWHPHNQNLLITASTDKTVKMWDARINRCVHSKTTKGENINVTWSSDGKSIAIGNKDDLITFIDAESFEIVKEHSCKIEVNEISWNRCSDLFFMSNGHGCIDILRYPDLEFVQSLKAHPANCICLKFDLTGKYFATGSADALVSLWDTDELVCLRTFSRLDWPVRTVSFSYDSRLLASGSEDLAIDISHIQTGEHVAEVGCNAPTFAVAWSPNKPLLAFACDDKDKHDRDAGTVQIYGLSSRK</sequence>
<dbReference type="Pfam" id="PF25174">
    <property type="entry name" value="Beta-prop_THOC3"/>
    <property type="match status" value="1"/>
</dbReference>
<evidence type="ECO:0000256" key="4">
    <source>
        <dbReference type="PROSITE-ProRule" id="PRU00221"/>
    </source>
</evidence>
<dbReference type="SMART" id="SM00320">
    <property type="entry name" value="WD40"/>
    <property type="match status" value="6"/>
</dbReference>
<reference evidence="5 6" key="1">
    <citation type="journal article" date="2008" name="Nature">
        <title>The Trichoplax genome and the nature of placozoans.</title>
        <authorList>
            <person name="Srivastava M."/>
            <person name="Begovic E."/>
            <person name="Chapman J."/>
            <person name="Putnam N.H."/>
            <person name="Hellsten U."/>
            <person name="Kawashima T."/>
            <person name="Kuo A."/>
            <person name="Mitros T."/>
            <person name="Salamov A."/>
            <person name="Carpenter M.L."/>
            <person name="Signorovitch A.Y."/>
            <person name="Moreno M.A."/>
            <person name="Kamm K."/>
            <person name="Grimwood J."/>
            <person name="Schmutz J."/>
            <person name="Shapiro H."/>
            <person name="Grigoriev I.V."/>
            <person name="Buss L.W."/>
            <person name="Schierwater B."/>
            <person name="Dellaporta S.L."/>
            <person name="Rokhsar D.S."/>
        </authorList>
    </citation>
    <scope>NUCLEOTIDE SEQUENCE [LARGE SCALE GENOMIC DNA]</scope>
    <source>
        <strain evidence="5 6">Grell-BS-1999</strain>
    </source>
</reference>
<dbReference type="GeneID" id="6750595"/>
<dbReference type="Proteomes" id="UP000009022">
    <property type="component" value="Unassembled WGS sequence"/>
</dbReference>
<dbReference type="PANTHER" id="PTHR22839">
    <property type="entry name" value="THO COMPLEX SUBUNIT 3 THO3"/>
    <property type="match status" value="1"/>
</dbReference>
<dbReference type="PANTHER" id="PTHR22839:SF0">
    <property type="entry name" value="THO COMPLEX SUBUNIT 3"/>
    <property type="match status" value="1"/>
</dbReference>
<proteinExistence type="inferred from homology"/>
<dbReference type="KEGG" id="tad:TRIADDRAFT_20906"/>
<dbReference type="OrthoDB" id="340259at2759"/>
<dbReference type="FunCoup" id="B3RNZ7">
    <property type="interactions" value="1468"/>
</dbReference>
<dbReference type="FunFam" id="2.130.10.10:FF:000390">
    <property type="entry name" value="THO complex subunit 3"/>
    <property type="match status" value="1"/>
</dbReference>
<organism evidence="5 6">
    <name type="scientific">Trichoplax adhaerens</name>
    <name type="common">Trichoplax reptans</name>
    <dbReference type="NCBI Taxonomy" id="10228"/>
    <lineage>
        <taxon>Eukaryota</taxon>
        <taxon>Metazoa</taxon>
        <taxon>Placozoa</taxon>
        <taxon>Uniplacotomia</taxon>
        <taxon>Trichoplacea</taxon>
        <taxon>Trichoplacidae</taxon>
        <taxon>Trichoplax</taxon>
    </lineage>
</organism>
<dbReference type="PROSITE" id="PS50294">
    <property type="entry name" value="WD_REPEATS_REGION"/>
    <property type="match status" value="3"/>
</dbReference>
<dbReference type="eggNOG" id="KOG1407">
    <property type="taxonomic scope" value="Eukaryota"/>
</dbReference>
<name>B3RNZ7_TRIAD</name>
<evidence type="ECO:0000313" key="5">
    <source>
        <dbReference type="EMBL" id="EDV28103.1"/>
    </source>
</evidence>
<dbReference type="SUPFAM" id="SSF50978">
    <property type="entry name" value="WD40 repeat-like"/>
    <property type="match status" value="1"/>
</dbReference>
<dbReference type="InterPro" id="IPR036322">
    <property type="entry name" value="WD40_repeat_dom_sf"/>
</dbReference>
<evidence type="ECO:0000256" key="2">
    <source>
        <dbReference type="ARBA" id="ARBA00022737"/>
    </source>
</evidence>
<dbReference type="InterPro" id="IPR040132">
    <property type="entry name" value="Tex1/THOC3"/>
</dbReference>
<dbReference type="Gene3D" id="2.130.10.10">
    <property type="entry name" value="YVTN repeat-like/Quinoprotein amine dehydrogenase"/>
    <property type="match status" value="2"/>
</dbReference>
<feature type="repeat" description="WD" evidence="4">
    <location>
        <begin position="34"/>
        <end position="75"/>
    </location>
</feature>
<dbReference type="EMBL" id="DS985242">
    <property type="protein sequence ID" value="EDV28103.1"/>
    <property type="molecule type" value="Genomic_DNA"/>
</dbReference>
<dbReference type="InterPro" id="IPR015943">
    <property type="entry name" value="WD40/YVTN_repeat-like_dom_sf"/>
</dbReference>
<dbReference type="PhylomeDB" id="B3RNZ7"/>
<protein>
    <submittedName>
        <fullName evidence="5">Uncharacterized protein</fullName>
    </submittedName>
</protein>
<comment type="similarity">
    <text evidence="3">Belongs to the THOC3 family.</text>
</comment>
<dbReference type="AlphaFoldDB" id="B3RNZ7"/>
<feature type="repeat" description="WD" evidence="4">
    <location>
        <begin position="203"/>
        <end position="244"/>
    </location>
</feature>